<dbReference type="CDD" id="cd03257">
    <property type="entry name" value="ABC_NikE_OppD_transporters"/>
    <property type="match status" value="1"/>
</dbReference>
<evidence type="ECO:0000256" key="1">
    <source>
        <dbReference type="ARBA" id="ARBA00004202"/>
    </source>
</evidence>
<dbReference type="EMBL" id="JAROBZ020000001">
    <property type="protein sequence ID" value="MFB3167541.1"/>
    <property type="molecule type" value="Genomic_DNA"/>
</dbReference>
<protein>
    <submittedName>
        <fullName evidence="9">ABC transporter ATP-binding protein</fullName>
    </submittedName>
</protein>
<evidence type="ECO:0000256" key="6">
    <source>
        <dbReference type="ARBA" id="ARBA00022840"/>
    </source>
</evidence>
<comment type="caution">
    <text evidence="9">The sequence shown here is derived from an EMBL/GenBank/DDBJ whole genome shotgun (WGS) entry which is preliminary data.</text>
</comment>
<dbReference type="PANTHER" id="PTHR43297:SF2">
    <property type="entry name" value="DIPEPTIDE TRANSPORT ATP-BINDING PROTEIN DPPD"/>
    <property type="match status" value="1"/>
</dbReference>
<dbReference type="InterPro" id="IPR003593">
    <property type="entry name" value="AAA+_ATPase"/>
</dbReference>
<dbReference type="GO" id="GO:0005524">
    <property type="term" value="F:ATP binding"/>
    <property type="evidence" value="ECO:0007669"/>
    <property type="project" value="UniProtKB-KW"/>
</dbReference>
<evidence type="ECO:0000256" key="2">
    <source>
        <dbReference type="ARBA" id="ARBA00005417"/>
    </source>
</evidence>
<gene>
    <name evidence="9" type="ORF">P5G62_010515</name>
</gene>
<keyword evidence="6 9" id="KW-0067">ATP-binding</keyword>
<dbReference type="InterPro" id="IPR013563">
    <property type="entry name" value="Oligopep_ABC_C"/>
</dbReference>
<dbReference type="PROSITE" id="PS00211">
    <property type="entry name" value="ABC_TRANSPORTER_1"/>
    <property type="match status" value="1"/>
</dbReference>
<feature type="domain" description="ABC transporter" evidence="8">
    <location>
        <begin position="5"/>
        <end position="255"/>
    </location>
</feature>
<dbReference type="Pfam" id="PF08352">
    <property type="entry name" value="oligo_HPY"/>
    <property type="match status" value="1"/>
</dbReference>
<dbReference type="PANTHER" id="PTHR43297">
    <property type="entry name" value="OLIGOPEPTIDE TRANSPORT ATP-BINDING PROTEIN APPD"/>
    <property type="match status" value="1"/>
</dbReference>
<dbReference type="Pfam" id="PF00005">
    <property type="entry name" value="ABC_tran"/>
    <property type="match status" value="1"/>
</dbReference>
<comment type="similarity">
    <text evidence="2">Belongs to the ABC transporter superfamily.</text>
</comment>
<keyword evidence="10" id="KW-1185">Reference proteome</keyword>
<keyword evidence="7" id="KW-0472">Membrane</keyword>
<dbReference type="PROSITE" id="PS50893">
    <property type="entry name" value="ABC_TRANSPORTER_2"/>
    <property type="match status" value="1"/>
</dbReference>
<dbReference type="InterPro" id="IPR003439">
    <property type="entry name" value="ABC_transporter-like_ATP-bd"/>
</dbReference>
<accession>A0ABV4YRR7</accession>
<dbReference type="InterPro" id="IPR027417">
    <property type="entry name" value="P-loop_NTPase"/>
</dbReference>
<sequence>MTSLLSIENLKVGRPMDGSFSTVLEDVSFSINKGEFVAVVGESGCGKSMTALSIMGLLPKIMNVHSGSIYYKGKDITKLSKKEINKIRGKEISMIFQEPMTSLNPSFTIGNQLAEVFKYHTNYSKSEIRQKSIEVLEQVEIPDAKEKLGVYPHELSGGMRQRVMIAMALACSPNMLIADEPTTALDVTIQAQILNLLVDLQKNLNMAVMMITHDMGVVAETCQRVIVMYAGQVIEAAPVKDLFKNPAHPYTKALLSSVPVLGQPDRVLNAIEGSVPGIDDMPNGCRFHPRCNMATNECLVNEPQLESHREGRWVRCWNKG</sequence>
<evidence type="ECO:0000259" key="8">
    <source>
        <dbReference type="PROSITE" id="PS50893"/>
    </source>
</evidence>
<evidence type="ECO:0000256" key="7">
    <source>
        <dbReference type="ARBA" id="ARBA00023136"/>
    </source>
</evidence>
<dbReference type="SMART" id="SM00382">
    <property type="entry name" value="AAA"/>
    <property type="match status" value="1"/>
</dbReference>
<evidence type="ECO:0000256" key="4">
    <source>
        <dbReference type="ARBA" id="ARBA00022475"/>
    </source>
</evidence>
<name>A0ABV4YRR7_9BACI</name>
<dbReference type="NCBIfam" id="TIGR01727">
    <property type="entry name" value="oligo_HPY"/>
    <property type="match status" value="1"/>
</dbReference>
<evidence type="ECO:0000256" key="5">
    <source>
        <dbReference type="ARBA" id="ARBA00022741"/>
    </source>
</evidence>
<dbReference type="SUPFAM" id="SSF52540">
    <property type="entry name" value="P-loop containing nucleoside triphosphate hydrolases"/>
    <property type="match status" value="1"/>
</dbReference>
<dbReference type="InterPro" id="IPR017871">
    <property type="entry name" value="ABC_transporter-like_CS"/>
</dbReference>
<dbReference type="RefSeq" id="WP_306075066.1">
    <property type="nucleotide sequence ID" value="NZ_JAROBZ020000001.1"/>
</dbReference>
<evidence type="ECO:0000256" key="3">
    <source>
        <dbReference type="ARBA" id="ARBA00022448"/>
    </source>
</evidence>
<dbReference type="Proteomes" id="UP001241748">
    <property type="component" value="Unassembled WGS sequence"/>
</dbReference>
<comment type="subcellular location">
    <subcellularLocation>
        <location evidence="1">Cell membrane</location>
        <topology evidence="1">Peripheral membrane protein</topology>
    </subcellularLocation>
</comment>
<organism evidence="9 10">
    <name type="scientific">Neobacillus driksii</name>
    <dbReference type="NCBI Taxonomy" id="3035913"/>
    <lineage>
        <taxon>Bacteria</taxon>
        <taxon>Bacillati</taxon>
        <taxon>Bacillota</taxon>
        <taxon>Bacilli</taxon>
        <taxon>Bacillales</taxon>
        <taxon>Bacillaceae</taxon>
        <taxon>Neobacillus</taxon>
    </lineage>
</organism>
<keyword evidence="5" id="KW-0547">Nucleotide-binding</keyword>
<keyword evidence="4" id="KW-1003">Cell membrane</keyword>
<proteinExistence type="inferred from homology"/>
<evidence type="ECO:0000313" key="10">
    <source>
        <dbReference type="Proteomes" id="UP001241748"/>
    </source>
</evidence>
<evidence type="ECO:0000313" key="9">
    <source>
        <dbReference type="EMBL" id="MFB3167541.1"/>
    </source>
</evidence>
<dbReference type="InterPro" id="IPR050388">
    <property type="entry name" value="ABC_Ni/Peptide_Import"/>
</dbReference>
<keyword evidence="3" id="KW-0813">Transport</keyword>
<dbReference type="Gene3D" id="3.40.50.300">
    <property type="entry name" value="P-loop containing nucleotide triphosphate hydrolases"/>
    <property type="match status" value="1"/>
</dbReference>
<reference evidence="9 10" key="1">
    <citation type="submission" date="2024-05" db="EMBL/GenBank/DDBJ databases">
        <authorList>
            <person name="Venkateswaran K."/>
        </authorList>
    </citation>
    <scope>NUCLEOTIDE SEQUENCE [LARGE SCALE GENOMIC DNA]</scope>
    <source>
        <strain evidence="9 10">179-C4-2-HS</strain>
    </source>
</reference>